<evidence type="ECO:0000259" key="1">
    <source>
        <dbReference type="Pfam" id="PF01965"/>
    </source>
</evidence>
<name>A0A1M4UNM8_9CLOT</name>
<dbReference type="InterPro" id="IPR002818">
    <property type="entry name" value="DJ-1/PfpI"/>
</dbReference>
<feature type="domain" description="DJ-1/PfpI" evidence="1">
    <location>
        <begin position="2"/>
        <end position="162"/>
    </location>
</feature>
<dbReference type="GO" id="GO:0005737">
    <property type="term" value="C:cytoplasm"/>
    <property type="evidence" value="ECO:0007669"/>
    <property type="project" value="TreeGrafter"/>
</dbReference>
<reference evidence="2 3" key="1">
    <citation type="submission" date="2016-11" db="EMBL/GenBank/DDBJ databases">
        <authorList>
            <person name="Jaros S."/>
            <person name="Januszkiewicz K."/>
            <person name="Wedrychowicz H."/>
        </authorList>
    </citation>
    <scope>NUCLEOTIDE SEQUENCE [LARGE SCALE GENOMIC DNA]</scope>
    <source>
        <strain evidence="2 3">DSM 2631</strain>
    </source>
</reference>
<accession>A0A1M4UNM8</accession>
<dbReference type="NCBIfam" id="TIGR01383">
    <property type="entry name" value="not_thiJ"/>
    <property type="match status" value="1"/>
</dbReference>
<protein>
    <submittedName>
        <fullName evidence="2">4-methyl-5(B-hydroxyethyl)-thiazole monophosphate biosynthesis</fullName>
    </submittedName>
</protein>
<dbReference type="AlphaFoldDB" id="A0A1M4UNM8"/>
<evidence type="ECO:0000313" key="3">
    <source>
        <dbReference type="Proteomes" id="UP000184035"/>
    </source>
</evidence>
<dbReference type="PANTHER" id="PTHR48094:SF12">
    <property type="entry name" value="PARKINSON DISEASE PROTEIN 7 HOMOLOG"/>
    <property type="match status" value="1"/>
</dbReference>
<proteinExistence type="predicted"/>
<evidence type="ECO:0000313" key="2">
    <source>
        <dbReference type="EMBL" id="SHE58316.1"/>
    </source>
</evidence>
<organism evidence="2 3">
    <name type="scientific">Clostridium fallax</name>
    <dbReference type="NCBI Taxonomy" id="1533"/>
    <lineage>
        <taxon>Bacteria</taxon>
        <taxon>Bacillati</taxon>
        <taxon>Bacillota</taxon>
        <taxon>Clostridia</taxon>
        <taxon>Eubacteriales</taxon>
        <taxon>Clostridiaceae</taxon>
        <taxon>Clostridium</taxon>
    </lineage>
</organism>
<dbReference type="RefSeq" id="WP_072893754.1">
    <property type="nucleotide sequence ID" value="NZ_FQVM01000005.1"/>
</dbReference>
<dbReference type="InterPro" id="IPR006287">
    <property type="entry name" value="DJ-1"/>
</dbReference>
<dbReference type="PANTHER" id="PTHR48094">
    <property type="entry name" value="PROTEIN/NUCLEIC ACID DEGLYCASE DJ-1-RELATED"/>
    <property type="match status" value="1"/>
</dbReference>
<dbReference type="EMBL" id="FQVM01000005">
    <property type="protein sequence ID" value="SHE58316.1"/>
    <property type="molecule type" value="Genomic_DNA"/>
</dbReference>
<gene>
    <name evidence="2" type="ORF">SAMN05443638_105116</name>
</gene>
<dbReference type="SUPFAM" id="SSF52317">
    <property type="entry name" value="Class I glutamine amidotransferase-like"/>
    <property type="match status" value="1"/>
</dbReference>
<dbReference type="Proteomes" id="UP000184035">
    <property type="component" value="Unassembled WGS sequence"/>
</dbReference>
<dbReference type="InterPro" id="IPR029062">
    <property type="entry name" value="Class_I_gatase-like"/>
</dbReference>
<dbReference type="Pfam" id="PF01965">
    <property type="entry name" value="DJ-1_PfpI"/>
    <property type="match status" value="1"/>
</dbReference>
<dbReference type="STRING" id="1533.SAMN05443638_105116"/>
<dbReference type="InterPro" id="IPR050325">
    <property type="entry name" value="Prot/Nucl_acid_deglycase"/>
</dbReference>
<dbReference type="OrthoDB" id="9800516at2"/>
<keyword evidence="3" id="KW-1185">Reference proteome</keyword>
<sequence length="185" mass="20494">MKKLLVMLADGFEEIEALTVVDILRRANVKCSMCTLEEKEVRGTHDIKVIADISIDNESVKDYDGVILPGGLPGATNLRDSEKVLNLIRDYNKKDKLIAAICAAPIVLSEAGLTEGKAITSYPGFEEQLGNCLYKEDLVVRDGNIITSRGPATAMLFAYEILNYFGYKREAENLYEGMLVKDLIK</sequence>
<dbReference type="Gene3D" id="3.40.50.880">
    <property type="match status" value="1"/>
</dbReference>
<dbReference type="CDD" id="cd03135">
    <property type="entry name" value="GATase1_DJ-1"/>
    <property type="match status" value="1"/>
</dbReference>